<reference evidence="2" key="1">
    <citation type="submission" date="2015-09" db="EMBL/GenBank/DDBJ databases">
        <authorList>
            <person name="Jackson K.R."/>
            <person name="Lunt B.L."/>
            <person name="Fisher J.N.B."/>
            <person name="Gardner A.V."/>
            <person name="Bailey M.E."/>
            <person name="Deus L.M."/>
            <person name="Earl A.S."/>
            <person name="Gibby P.D."/>
            <person name="Hartmann K.A."/>
            <person name="Liu J.E."/>
            <person name="Manci A.M."/>
            <person name="Nielsen D.A."/>
            <person name="Solomon M.B."/>
            <person name="Breakwell D.P."/>
            <person name="Burnett S.H."/>
            <person name="Grose J.H."/>
        </authorList>
    </citation>
    <scope>NUCLEOTIDE SEQUENCE</scope>
    <source>
        <strain evidence="2">7805</strain>
    </source>
</reference>
<dbReference type="AlphaFoldDB" id="A0A1J1JHA9"/>
<reference evidence="1" key="2">
    <citation type="submission" date="2020-09" db="EMBL/GenBank/DDBJ databases">
        <authorList>
            <person name="Blom J."/>
        </authorList>
    </citation>
    <scope>NUCLEOTIDE SEQUENCE</scope>
    <source>
        <strain evidence="1">No.66</strain>
    </source>
</reference>
<sequence length="159" mass="18643">MELGIISDILQIKHLLLNFPTGTPRFNKLPDFSHIAYPHGDYVGAQRVTTAFEKQNTFKLHFRQWDEERKLAIKTTDQYELIGQKLQLIKTTQIEEPNWYTPGCPWYRDALKTLGQAAWTVYVYRSTNTHGIDSNIALYKEQTDNIYWRLINYIGSSEQ</sequence>
<evidence type="ECO:0000313" key="1">
    <source>
        <dbReference type="EMBL" id="CAD5933002.1"/>
    </source>
</evidence>
<proteinExistence type="predicted"/>
<gene>
    <name evidence="1" type="ORF">PANO66_01476</name>
    <name evidence="2" type="ORF">PLAM_2821</name>
</gene>
<dbReference type="EMBL" id="LO018304">
    <property type="protein sequence ID" value="CUM60787.1"/>
    <property type="molecule type" value="Genomic_DNA"/>
</dbReference>
<name>A0A1J1JHA9_PLAAG</name>
<dbReference type="EMBL" id="LR882963">
    <property type="protein sequence ID" value="CAD5933002.1"/>
    <property type="molecule type" value="Genomic_DNA"/>
</dbReference>
<protein>
    <submittedName>
        <fullName evidence="2">Uncharacterized protein</fullName>
    </submittedName>
</protein>
<organism evidence="2">
    <name type="scientific">Planktothrix agardhii</name>
    <name type="common">Oscillatoria agardhii</name>
    <dbReference type="NCBI Taxonomy" id="1160"/>
    <lineage>
        <taxon>Bacteria</taxon>
        <taxon>Bacillati</taxon>
        <taxon>Cyanobacteriota</taxon>
        <taxon>Cyanophyceae</taxon>
        <taxon>Oscillatoriophycideae</taxon>
        <taxon>Oscillatoriales</taxon>
        <taxon>Microcoleaceae</taxon>
        <taxon>Planktothrix</taxon>
    </lineage>
</organism>
<dbReference type="Proteomes" id="UP001153761">
    <property type="component" value="Chromosome"/>
</dbReference>
<accession>A0A1J1JHA9</accession>
<evidence type="ECO:0000313" key="2">
    <source>
        <dbReference type="EMBL" id="CUM60787.1"/>
    </source>
</evidence>